<comment type="caution">
    <text evidence="6">The sequence shown here is derived from an EMBL/GenBank/DDBJ whole genome shotgun (WGS) entry which is preliminary data.</text>
</comment>
<reference evidence="6 7" key="1">
    <citation type="journal article" date="2015" name="Stand. Genomic Sci.">
        <title>Genomic Encyclopedia of Bacterial and Archaeal Type Strains, Phase III: the genomes of soil and plant-associated and newly described type strains.</title>
        <authorList>
            <person name="Whitman W.B."/>
            <person name="Woyke T."/>
            <person name="Klenk H.P."/>
            <person name="Zhou Y."/>
            <person name="Lilburn T.G."/>
            <person name="Beck B.J."/>
            <person name="De Vos P."/>
            <person name="Vandamme P."/>
            <person name="Eisen J.A."/>
            <person name="Garrity G."/>
            <person name="Hugenholtz P."/>
            <person name="Kyrpides N.C."/>
        </authorList>
    </citation>
    <scope>NUCLEOTIDE SEQUENCE [LARGE SCALE GENOMIC DNA]</scope>
    <source>
        <strain evidence="6 7">CGMCC 1.2546</strain>
    </source>
</reference>
<dbReference type="AlphaFoldDB" id="A0A562M7K6"/>
<evidence type="ECO:0000259" key="5">
    <source>
        <dbReference type="PROSITE" id="PS50931"/>
    </source>
</evidence>
<accession>A0A562M7K6</accession>
<keyword evidence="3" id="KW-0238">DNA-binding</keyword>
<evidence type="ECO:0000313" key="7">
    <source>
        <dbReference type="Proteomes" id="UP000317122"/>
    </source>
</evidence>
<keyword evidence="4" id="KW-0804">Transcription</keyword>
<dbReference type="PRINTS" id="PR00039">
    <property type="entry name" value="HTHLYSR"/>
</dbReference>
<evidence type="ECO:0000313" key="6">
    <source>
        <dbReference type="EMBL" id="TWI15899.1"/>
    </source>
</evidence>
<proteinExistence type="inferred from homology"/>
<organism evidence="6 7">
    <name type="scientific">Mesorhizobium tianshanense</name>
    <dbReference type="NCBI Taxonomy" id="39844"/>
    <lineage>
        <taxon>Bacteria</taxon>
        <taxon>Pseudomonadati</taxon>
        <taxon>Pseudomonadota</taxon>
        <taxon>Alphaproteobacteria</taxon>
        <taxon>Hyphomicrobiales</taxon>
        <taxon>Phyllobacteriaceae</taxon>
        <taxon>Mesorhizobium</taxon>
    </lineage>
</organism>
<sequence length="156" mass="16957">MQPNPTLDQLQVFLAVTESGSFSGAPRALNRAQSVVSYAIANLEDQLGLALFDRTVTKRPQLTPAGKTVLEDARRLLGDLDLMRARVRSLNEGLEGELSVAISSIMPSGIVVEAAARLSQPFSDRIAERDGWHAGDCGRCGHFREGRDRLWRLAGG</sequence>
<dbReference type="Gene3D" id="1.10.10.10">
    <property type="entry name" value="Winged helix-like DNA-binding domain superfamily/Winged helix DNA-binding domain"/>
    <property type="match status" value="1"/>
</dbReference>
<dbReference type="PANTHER" id="PTHR30126:SF91">
    <property type="entry name" value="LYSR FAMILY TRANSCRIPTIONAL REGULATOR"/>
    <property type="match status" value="1"/>
</dbReference>
<dbReference type="GO" id="GO:0003700">
    <property type="term" value="F:DNA-binding transcription factor activity"/>
    <property type="evidence" value="ECO:0007669"/>
    <property type="project" value="InterPro"/>
</dbReference>
<dbReference type="GO" id="GO:0000976">
    <property type="term" value="F:transcription cis-regulatory region binding"/>
    <property type="evidence" value="ECO:0007669"/>
    <property type="project" value="TreeGrafter"/>
</dbReference>
<evidence type="ECO:0000256" key="2">
    <source>
        <dbReference type="ARBA" id="ARBA00023015"/>
    </source>
</evidence>
<keyword evidence="7" id="KW-1185">Reference proteome</keyword>
<comment type="similarity">
    <text evidence="1">Belongs to the LysR transcriptional regulatory family.</text>
</comment>
<gene>
    <name evidence="6" type="ORF">IQ26_07762</name>
</gene>
<dbReference type="InterPro" id="IPR000847">
    <property type="entry name" value="LysR_HTH_N"/>
</dbReference>
<dbReference type="EMBL" id="VLKT01000149">
    <property type="protein sequence ID" value="TWI15899.1"/>
    <property type="molecule type" value="Genomic_DNA"/>
</dbReference>
<dbReference type="InterPro" id="IPR036390">
    <property type="entry name" value="WH_DNA-bd_sf"/>
</dbReference>
<dbReference type="FunFam" id="1.10.10.10:FF:000001">
    <property type="entry name" value="LysR family transcriptional regulator"/>
    <property type="match status" value="1"/>
</dbReference>
<evidence type="ECO:0000256" key="1">
    <source>
        <dbReference type="ARBA" id="ARBA00009437"/>
    </source>
</evidence>
<feature type="domain" description="HTH lysR-type" evidence="5">
    <location>
        <begin position="5"/>
        <end position="63"/>
    </location>
</feature>
<dbReference type="PROSITE" id="PS50931">
    <property type="entry name" value="HTH_LYSR"/>
    <property type="match status" value="1"/>
</dbReference>
<name>A0A562M7K6_9HYPH</name>
<dbReference type="PANTHER" id="PTHR30126">
    <property type="entry name" value="HTH-TYPE TRANSCRIPTIONAL REGULATOR"/>
    <property type="match status" value="1"/>
</dbReference>
<dbReference type="Pfam" id="PF00126">
    <property type="entry name" value="HTH_1"/>
    <property type="match status" value="1"/>
</dbReference>
<dbReference type="InterPro" id="IPR036388">
    <property type="entry name" value="WH-like_DNA-bd_sf"/>
</dbReference>
<evidence type="ECO:0000256" key="4">
    <source>
        <dbReference type="ARBA" id="ARBA00023163"/>
    </source>
</evidence>
<protein>
    <submittedName>
        <fullName evidence="6">Regulatory helix-turn-helix LysR family protein</fullName>
    </submittedName>
</protein>
<dbReference type="Proteomes" id="UP000317122">
    <property type="component" value="Unassembled WGS sequence"/>
</dbReference>
<evidence type="ECO:0000256" key="3">
    <source>
        <dbReference type="ARBA" id="ARBA00023125"/>
    </source>
</evidence>
<keyword evidence="2" id="KW-0805">Transcription regulation</keyword>
<dbReference type="SUPFAM" id="SSF46785">
    <property type="entry name" value="Winged helix' DNA-binding domain"/>
    <property type="match status" value="1"/>
</dbReference>